<keyword evidence="6" id="KW-0408">Iron</keyword>
<dbReference type="InterPro" id="IPR003651">
    <property type="entry name" value="Endonuclease3_FeS-loop_motif"/>
</dbReference>
<protein>
    <recommendedName>
        <fullName evidence="10">HhH-GPD domain-containing protein</fullName>
    </recommendedName>
</protein>
<dbReference type="Proteomes" id="UP000242015">
    <property type="component" value="Unassembled WGS sequence"/>
</dbReference>
<dbReference type="GO" id="GO:0006298">
    <property type="term" value="P:mismatch repair"/>
    <property type="evidence" value="ECO:0007669"/>
    <property type="project" value="TreeGrafter"/>
</dbReference>
<keyword evidence="8" id="KW-0234">DNA repair</keyword>
<dbReference type="GO" id="GO:0032357">
    <property type="term" value="F:oxidized purine DNA binding"/>
    <property type="evidence" value="ECO:0007669"/>
    <property type="project" value="TreeGrafter"/>
</dbReference>
<keyword evidence="4" id="KW-0227">DNA damage</keyword>
<keyword evidence="5" id="KW-0378">Hydrolase</keyword>
<dbReference type="InterPro" id="IPR023170">
    <property type="entry name" value="HhH_base_excis_C"/>
</dbReference>
<dbReference type="InterPro" id="IPR011257">
    <property type="entry name" value="DNA_glycosylase"/>
</dbReference>
<comment type="similarity">
    <text evidence="2">Belongs to the Nth/MutY family.</text>
</comment>
<evidence type="ECO:0000256" key="3">
    <source>
        <dbReference type="ARBA" id="ARBA00022723"/>
    </source>
</evidence>
<dbReference type="GO" id="GO:0034039">
    <property type="term" value="F:8-oxo-7,8-dihydroguanine DNA N-glycosylase activity"/>
    <property type="evidence" value="ECO:0007669"/>
    <property type="project" value="TreeGrafter"/>
</dbReference>
<keyword evidence="7" id="KW-0411">Iron-sulfur</keyword>
<keyword evidence="3" id="KW-0479">Metal-binding</keyword>
<dbReference type="GO" id="GO:0006284">
    <property type="term" value="P:base-excision repair"/>
    <property type="evidence" value="ECO:0007669"/>
    <property type="project" value="InterPro"/>
</dbReference>
<dbReference type="Pfam" id="PF00730">
    <property type="entry name" value="HhH-GPD"/>
    <property type="match status" value="1"/>
</dbReference>
<evidence type="ECO:0000313" key="12">
    <source>
        <dbReference type="Proteomes" id="UP000242015"/>
    </source>
</evidence>
<dbReference type="InterPro" id="IPR044298">
    <property type="entry name" value="MIG/MutY"/>
</dbReference>
<evidence type="ECO:0000259" key="10">
    <source>
        <dbReference type="SMART" id="SM00478"/>
    </source>
</evidence>
<evidence type="ECO:0000256" key="4">
    <source>
        <dbReference type="ARBA" id="ARBA00022763"/>
    </source>
</evidence>
<sequence>MLHRTRADQVLKVYPEFLRRFPSPSDLASASQRDVEEILRPLGLRWRARLVSLMARKLVKEHGGQIPSDPRKLKALPGVSEYIASAVMCFAFGVPEPLLDTNTVRIVGRVFGIPTRDASRRSKIFREAYRLLLDEERPREFNYAMLDLGALLCRARRPLCKVCPVRELCEYGKSR</sequence>
<comment type="cofactor">
    <cofactor evidence="1">
        <name>[4Fe-4S] cluster</name>
        <dbReference type="ChEBI" id="CHEBI:49883"/>
    </cofactor>
</comment>
<gene>
    <name evidence="11" type="ORF">B9Q04_02350</name>
</gene>
<dbReference type="GO" id="GO:0035485">
    <property type="term" value="F:adenine/guanine mispair binding"/>
    <property type="evidence" value="ECO:0007669"/>
    <property type="project" value="TreeGrafter"/>
</dbReference>
<dbReference type="Gene3D" id="1.10.340.30">
    <property type="entry name" value="Hypothetical protein, domain 2"/>
    <property type="match status" value="1"/>
</dbReference>
<dbReference type="SMART" id="SM00478">
    <property type="entry name" value="ENDO3c"/>
    <property type="match status" value="1"/>
</dbReference>
<dbReference type="GO" id="GO:0046872">
    <property type="term" value="F:metal ion binding"/>
    <property type="evidence" value="ECO:0007669"/>
    <property type="project" value="UniProtKB-KW"/>
</dbReference>
<keyword evidence="9" id="KW-0326">Glycosidase</keyword>
<evidence type="ECO:0000256" key="6">
    <source>
        <dbReference type="ARBA" id="ARBA00023004"/>
    </source>
</evidence>
<dbReference type="Gene3D" id="1.10.1670.10">
    <property type="entry name" value="Helix-hairpin-Helix base-excision DNA repair enzymes (C-terminal)"/>
    <property type="match status" value="1"/>
</dbReference>
<evidence type="ECO:0000256" key="1">
    <source>
        <dbReference type="ARBA" id="ARBA00001966"/>
    </source>
</evidence>
<evidence type="ECO:0000256" key="5">
    <source>
        <dbReference type="ARBA" id="ARBA00022801"/>
    </source>
</evidence>
<dbReference type="InterPro" id="IPR003265">
    <property type="entry name" value="HhH-GPD_domain"/>
</dbReference>
<dbReference type="PANTHER" id="PTHR42944:SF1">
    <property type="entry name" value="ADENINE DNA GLYCOSYLASE"/>
    <property type="match status" value="1"/>
</dbReference>
<reference evidence="11 12" key="1">
    <citation type="submission" date="2017-04" db="EMBL/GenBank/DDBJ databases">
        <title>Novel microbial lineages endemic to geothermal iron-oxide mats fill important gaps in the evolutionary history of Archaea.</title>
        <authorList>
            <person name="Jay Z.J."/>
            <person name="Beam J.P."/>
            <person name="Dlakic M."/>
            <person name="Rusch D.B."/>
            <person name="Kozubal M.A."/>
            <person name="Inskeep W.P."/>
        </authorList>
    </citation>
    <scope>NUCLEOTIDE SEQUENCE [LARGE SCALE GENOMIC DNA]</scope>
    <source>
        <strain evidence="11">BE_D</strain>
    </source>
</reference>
<dbReference type="AlphaFoldDB" id="A0A2R6CDT8"/>
<dbReference type="SUPFAM" id="SSF48150">
    <property type="entry name" value="DNA-glycosylase"/>
    <property type="match status" value="1"/>
</dbReference>
<feature type="domain" description="HhH-GPD" evidence="10">
    <location>
        <begin position="1"/>
        <end position="151"/>
    </location>
</feature>
<evidence type="ECO:0000256" key="2">
    <source>
        <dbReference type="ARBA" id="ARBA00008343"/>
    </source>
</evidence>
<proteinExistence type="inferred from homology"/>
<accession>A0A2R6CDT8</accession>
<evidence type="ECO:0000313" key="11">
    <source>
        <dbReference type="EMBL" id="PSO09063.1"/>
    </source>
</evidence>
<comment type="caution">
    <text evidence="11">The sequence shown here is derived from an EMBL/GenBank/DDBJ whole genome shotgun (WGS) entry which is preliminary data.</text>
</comment>
<evidence type="ECO:0000256" key="8">
    <source>
        <dbReference type="ARBA" id="ARBA00023204"/>
    </source>
</evidence>
<dbReference type="GO" id="GO:0051539">
    <property type="term" value="F:4 iron, 4 sulfur cluster binding"/>
    <property type="evidence" value="ECO:0007669"/>
    <property type="project" value="InterPro"/>
</dbReference>
<evidence type="ECO:0000256" key="7">
    <source>
        <dbReference type="ARBA" id="ARBA00023014"/>
    </source>
</evidence>
<dbReference type="PROSITE" id="PS00764">
    <property type="entry name" value="ENDONUCLEASE_III_1"/>
    <property type="match status" value="1"/>
</dbReference>
<dbReference type="CDD" id="cd00056">
    <property type="entry name" value="ENDO3c"/>
    <property type="match status" value="1"/>
</dbReference>
<dbReference type="GO" id="GO:0000701">
    <property type="term" value="F:purine-specific mismatch base pair DNA N-glycosylase activity"/>
    <property type="evidence" value="ECO:0007669"/>
    <property type="project" value="TreeGrafter"/>
</dbReference>
<dbReference type="InterPro" id="IPR004035">
    <property type="entry name" value="Endouclease-III_FeS-bd_BS"/>
</dbReference>
<organism evidence="11 12">
    <name type="scientific">Candidatus Marsarchaeota G2 archaeon BE_D</name>
    <dbReference type="NCBI Taxonomy" id="1978158"/>
    <lineage>
        <taxon>Archaea</taxon>
        <taxon>Candidatus Marsarchaeota</taxon>
        <taxon>Candidatus Marsarchaeota group 2</taxon>
    </lineage>
</organism>
<dbReference type="SMART" id="SM00525">
    <property type="entry name" value="FES"/>
    <property type="match status" value="1"/>
</dbReference>
<name>A0A2R6CDT8_9ARCH</name>
<dbReference type="EMBL" id="NEXF01000026">
    <property type="protein sequence ID" value="PSO09063.1"/>
    <property type="molecule type" value="Genomic_DNA"/>
</dbReference>
<evidence type="ECO:0000256" key="9">
    <source>
        <dbReference type="ARBA" id="ARBA00023295"/>
    </source>
</evidence>
<dbReference type="PANTHER" id="PTHR42944">
    <property type="entry name" value="ADENINE DNA GLYCOSYLASE"/>
    <property type="match status" value="1"/>
</dbReference>